<reference evidence="1 2" key="1">
    <citation type="journal article" date="2018" name="Front. Plant Sci.">
        <title>Red Clover (Trifolium pratense) and Zigzag Clover (T. medium) - A Picture of Genomic Similarities and Differences.</title>
        <authorList>
            <person name="Dluhosova J."/>
            <person name="Istvanek J."/>
            <person name="Nedelnik J."/>
            <person name="Repkova J."/>
        </authorList>
    </citation>
    <scope>NUCLEOTIDE SEQUENCE [LARGE SCALE GENOMIC DNA]</scope>
    <source>
        <strain evidence="2">cv. 10/8</strain>
        <tissue evidence="1">Leaf</tissue>
    </source>
</reference>
<keyword evidence="2" id="KW-1185">Reference proteome</keyword>
<dbReference type="Proteomes" id="UP000265520">
    <property type="component" value="Unassembled WGS sequence"/>
</dbReference>
<name>A0A392NJC8_9FABA</name>
<evidence type="ECO:0000313" key="1">
    <source>
        <dbReference type="EMBL" id="MCI00007.1"/>
    </source>
</evidence>
<organism evidence="1 2">
    <name type="scientific">Trifolium medium</name>
    <dbReference type="NCBI Taxonomy" id="97028"/>
    <lineage>
        <taxon>Eukaryota</taxon>
        <taxon>Viridiplantae</taxon>
        <taxon>Streptophyta</taxon>
        <taxon>Embryophyta</taxon>
        <taxon>Tracheophyta</taxon>
        <taxon>Spermatophyta</taxon>
        <taxon>Magnoliopsida</taxon>
        <taxon>eudicotyledons</taxon>
        <taxon>Gunneridae</taxon>
        <taxon>Pentapetalae</taxon>
        <taxon>rosids</taxon>
        <taxon>fabids</taxon>
        <taxon>Fabales</taxon>
        <taxon>Fabaceae</taxon>
        <taxon>Papilionoideae</taxon>
        <taxon>50 kb inversion clade</taxon>
        <taxon>NPAAA clade</taxon>
        <taxon>Hologalegina</taxon>
        <taxon>IRL clade</taxon>
        <taxon>Trifolieae</taxon>
        <taxon>Trifolium</taxon>
    </lineage>
</organism>
<dbReference type="EMBL" id="LXQA010041958">
    <property type="protein sequence ID" value="MCI00007.1"/>
    <property type="molecule type" value="Genomic_DNA"/>
</dbReference>
<gene>
    <name evidence="1" type="ORF">A2U01_0021021</name>
</gene>
<proteinExistence type="predicted"/>
<evidence type="ECO:0000313" key="2">
    <source>
        <dbReference type="Proteomes" id="UP000265520"/>
    </source>
</evidence>
<sequence>IIEFVQFKDRLQRSSQYLMARVETPILQLKQNADNVEDEEGILQNMKCGSHFLELSNEIGSKSLTFNEDLESRPWWTPTVEKNYLLG</sequence>
<dbReference type="AlphaFoldDB" id="A0A392NJC8"/>
<accession>A0A392NJC8</accession>
<protein>
    <submittedName>
        <fullName evidence="1">Phagocyte signaling-impaired protein-like</fullName>
    </submittedName>
</protein>
<comment type="caution">
    <text evidence="1">The sequence shown here is derived from an EMBL/GenBank/DDBJ whole genome shotgun (WGS) entry which is preliminary data.</text>
</comment>
<feature type="non-terminal residue" evidence="1">
    <location>
        <position position="1"/>
    </location>
</feature>